<name>A0A3A8JCM7_9BACT</name>
<dbReference type="EMBL" id="RAWE01000403">
    <property type="protein sequence ID" value="RKG93429.1"/>
    <property type="molecule type" value="Genomic_DNA"/>
</dbReference>
<proteinExistence type="predicted"/>
<sequence>MTERKRVFFQLIQDDEGYPPVSAESLWTIPVQGGRFVLDNVPFFARDATIGDTIEVREEEGRLWYRATVDRSGNSLLRVIMYDSAKITEVTTALRSLGCETELSEQHRLLAVSVPASASLPAVQRYLMDMASRDVLDYEEPLLRQDGID</sequence>
<dbReference type="RefSeq" id="WP_120608381.1">
    <property type="nucleotide sequence ID" value="NZ_JABFJX010000586.1"/>
</dbReference>
<dbReference type="AlphaFoldDB" id="A0A3A8JCM7"/>
<dbReference type="InterPro" id="IPR025361">
    <property type="entry name" value="DUF4265"/>
</dbReference>
<accession>A0A3A8JCM7</accession>
<evidence type="ECO:0000313" key="1">
    <source>
        <dbReference type="EMBL" id="RKG93429.1"/>
    </source>
</evidence>
<dbReference type="OrthoDB" id="8617673at2"/>
<protein>
    <submittedName>
        <fullName evidence="1">DUF4265 domain-containing protein</fullName>
    </submittedName>
</protein>
<keyword evidence="2" id="KW-1185">Reference proteome</keyword>
<organism evidence="1 2">
    <name type="scientific">Corallococcus carmarthensis</name>
    <dbReference type="NCBI Taxonomy" id="2316728"/>
    <lineage>
        <taxon>Bacteria</taxon>
        <taxon>Pseudomonadati</taxon>
        <taxon>Myxococcota</taxon>
        <taxon>Myxococcia</taxon>
        <taxon>Myxococcales</taxon>
        <taxon>Cystobacterineae</taxon>
        <taxon>Myxococcaceae</taxon>
        <taxon>Corallococcus</taxon>
    </lineage>
</organism>
<comment type="caution">
    <text evidence="1">The sequence shown here is derived from an EMBL/GenBank/DDBJ whole genome shotgun (WGS) entry which is preliminary data.</text>
</comment>
<gene>
    <name evidence="1" type="ORF">D7X32_43710</name>
</gene>
<reference evidence="2" key="1">
    <citation type="submission" date="2018-09" db="EMBL/GenBank/DDBJ databases">
        <authorList>
            <person name="Livingstone P.G."/>
            <person name="Whitworth D.E."/>
        </authorList>
    </citation>
    <scope>NUCLEOTIDE SEQUENCE [LARGE SCALE GENOMIC DNA]</scope>
    <source>
        <strain evidence="2">CA043D</strain>
    </source>
</reference>
<dbReference type="Pfam" id="PF14085">
    <property type="entry name" value="DUF4265"/>
    <property type="match status" value="1"/>
</dbReference>
<dbReference type="Proteomes" id="UP000268313">
    <property type="component" value="Unassembled WGS sequence"/>
</dbReference>
<evidence type="ECO:0000313" key="2">
    <source>
        <dbReference type="Proteomes" id="UP000268313"/>
    </source>
</evidence>